<dbReference type="PROSITE" id="PS00624">
    <property type="entry name" value="GMC_OXRED_2"/>
    <property type="match status" value="1"/>
</dbReference>
<evidence type="ECO:0000256" key="1">
    <source>
        <dbReference type="RuleBase" id="RU003968"/>
    </source>
</evidence>
<dbReference type="EMBL" id="CAJVCH010098216">
    <property type="protein sequence ID" value="CAG7723347.1"/>
    <property type="molecule type" value="Genomic_DNA"/>
</dbReference>
<reference evidence="4" key="1">
    <citation type="submission" date="2021-06" db="EMBL/GenBank/DDBJ databases">
        <authorList>
            <person name="Hodson N. C."/>
            <person name="Mongue J. A."/>
            <person name="Jaron S. K."/>
        </authorList>
    </citation>
    <scope>NUCLEOTIDE SEQUENCE</scope>
</reference>
<dbReference type="PANTHER" id="PTHR11552:SF227">
    <property type="entry name" value="GLUCOSE DEHYDROGENASE [FAD, QUINONE]-LIKE PROTEIN"/>
    <property type="match status" value="1"/>
</dbReference>
<proteinExistence type="inferred from homology"/>
<dbReference type="InterPro" id="IPR007867">
    <property type="entry name" value="GMC_OxRtase_C"/>
</dbReference>
<accession>A0A8J2NRP9</accession>
<sequence>MLIVGGGSGGAVVATRLSEVEGFNVLLLEAGGDETLTTQIPWFHTLLPGSDLDWKFQTVPQDGFLLAYDDQVSRWPRGRVIGGTSSINTMIYMRGNRNDYDQWAELGNKGWSYQDVLPYFIKAERQTDPVLAADSLHHGTNGPLVVTTQRHRTPLMHAFLKAGRYMGYEIGDPNGYTQSVFSPFQMTINHGKRWSTARAYLRPTHSRKNFHVSLNSHVHRILFDENKRAVGVKYFHRGVMHMVRCRKEVILSAGTVVSPQILMLSGIGPAAHLQDMKIPVLADLPVGENLQDHVGVFGLSWTAKKGSGYSLLSLANPVTFKQYYTSQTGYLAETVGVEGNAFLHSRYANKSLDWPDIQIFFVSATPALDGGQTFTSYLGISKETWDSYFQPLAFREGFTIVPVLLRPFSKGYIRLRSANPMHKPIINPNYLKDHRDFDILIDGLKKAIEIGNSPPFKRFQAKLHVGVLPRCPRVQPFSDEYWDCFVRHFAQTEHHVAGTCKMGPPGDPTAVVDPELRVYGVSGLRVVDGSIMPNVVSGNTNAPIIMIAERASDLIKNSWRVDDDTETSFFDF</sequence>
<evidence type="ECO:0000259" key="3">
    <source>
        <dbReference type="PROSITE" id="PS00624"/>
    </source>
</evidence>
<keyword evidence="1" id="KW-0274">FAD</keyword>
<comment type="similarity">
    <text evidence="1">Belongs to the GMC oxidoreductase family.</text>
</comment>
<feature type="domain" description="Glucose-methanol-choline oxidoreductase N-terminal" evidence="3">
    <location>
        <begin position="254"/>
        <end position="268"/>
    </location>
</feature>
<evidence type="ECO:0000313" key="5">
    <source>
        <dbReference type="Proteomes" id="UP000708208"/>
    </source>
</evidence>
<protein>
    <recommendedName>
        <fullName evidence="2 3">Glucose-methanol-choline oxidoreductase N-terminal domain-containing protein</fullName>
    </recommendedName>
</protein>
<dbReference type="InterPro" id="IPR012132">
    <property type="entry name" value="GMC_OxRdtase"/>
</dbReference>
<dbReference type="PROSITE" id="PS00623">
    <property type="entry name" value="GMC_OXRED_1"/>
    <property type="match status" value="1"/>
</dbReference>
<keyword evidence="5" id="KW-1185">Reference proteome</keyword>
<dbReference type="AlphaFoldDB" id="A0A8J2NRP9"/>
<dbReference type="Proteomes" id="UP000708208">
    <property type="component" value="Unassembled WGS sequence"/>
</dbReference>
<evidence type="ECO:0000259" key="2">
    <source>
        <dbReference type="PROSITE" id="PS00623"/>
    </source>
</evidence>
<keyword evidence="1" id="KW-0285">Flavoprotein</keyword>
<dbReference type="GO" id="GO:0050660">
    <property type="term" value="F:flavin adenine dinucleotide binding"/>
    <property type="evidence" value="ECO:0007669"/>
    <property type="project" value="InterPro"/>
</dbReference>
<name>A0A8J2NRP9_9HEXA</name>
<dbReference type="InterPro" id="IPR000172">
    <property type="entry name" value="GMC_OxRdtase_N"/>
</dbReference>
<dbReference type="OrthoDB" id="269227at2759"/>
<dbReference type="Pfam" id="PF00732">
    <property type="entry name" value="GMC_oxred_N"/>
    <property type="match status" value="1"/>
</dbReference>
<evidence type="ECO:0000313" key="4">
    <source>
        <dbReference type="EMBL" id="CAG7723347.1"/>
    </source>
</evidence>
<organism evidence="4 5">
    <name type="scientific">Allacma fusca</name>
    <dbReference type="NCBI Taxonomy" id="39272"/>
    <lineage>
        <taxon>Eukaryota</taxon>
        <taxon>Metazoa</taxon>
        <taxon>Ecdysozoa</taxon>
        <taxon>Arthropoda</taxon>
        <taxon>Hexapoda</taxon>
        <taxon>Collembola</taxon>
        <taxon>Symphypleona</taxon>
        <taxon>Sminthuridae</taxon>
        <taxon>Allacma</taxon>
    </lineage>
</organism>
<feature type="domain" description="Glucose-methanol-choline oxidoreductase N-terminal" evidence="2">
    <location>
        <begin position="78"/>
        <end position="101"/>
    </location>
</feature>
<dbReference type="PIRSF" id="PIRSF000137">
    <property type="entry name" value="Alcohol_oxidase"/>
    <property type="match status" value="1"/>
</dbReference>
<comment type="caution">
    <text evidence="4">The sequence shown here is derived from an EMBL/GenBank/DDBJ whole genome shotgun (WGS) entry which is preliminary data.</text>
</comment>
<dbReference type="PANTHER" id="PTHR11552">
    <property type="entry name" value="GLUCOSE-METHANOL-CHOLINE GMC OXIDOREDUCTASE"/>
    <property type="match status" value="1"/>
</dbReference>
<dbReference type="Pfam" id="PF05199">
    <property type="entry name" value="GMC_oxred_C"/>
    <property type="match status" value="1"/>
</dbReference>
<dbReference type="GO" id="GO:0016614">
    <property type="term" value="F:oxidoreductase activity, acting on CH-OH group of donors"/>
    <property type="evidence" value="ECO:0007669"/>
    <property type="project" value="InterPro"/>
</dbReference>
<gene>
    <name evidence="4" type="ORF">AFUS01_LOCUS12440</name>
</gene>